<proteinExistence type="predicted"/>
<accession>X1C8Y6</accession>
<dbReference type="AlphaFoldDB" id="X1C8Y6"/>
<evidence type="ECO:0000313" key="2">
    <source>
        <dbReference type="EMBL" id="GAH04526.1"/>
    </source>
</evidence>
<dbReference type="InterPro" id="IPR000653">
    <property type="entry name" value="DegT/StrS_aminotransferase"/>
</dbReference>
<dbReference type="PANTHER" id="PTHR30244:SF36">
    <property type="entry name" value="3-OXO-GLUCOSE-6-PHOSPHATE:GLUTAMATE AMINOTRANSFERASE"/>
    <property type="match status" value="1"/>
</dbReference>
<feature type="non-terminal residue" evidence="2">
    <location>
        <position position="135"/>
    </location>
</feature>
<organism evidence="2">
    <name type="scientific">marine sediment metagenome</name>
    <dbReference type="NCBI Taxonomy" id="412755"/>
    <lineage>
        <taxon>unclassified sequences</taxon>
        <taxon>metagenomes</taxon>
        <taxon>ecological metagenomes</taxon>
    </lineage>
</organism>
<dbReference type="PANTHER" id="PTHR30244">
    <property type="entry name" value="TRANSAMINASE"/>
    <property type="match status" value="1"/>
</dbReference>
<dbReference type="SUPFAM" id="SSF53383">
    <property type="entry name" value="PLP-dependent transferases"/>
    <property type="match status" value="1"/>
</dbReference>
<dbReference type="InterPro" id="IPR015421">
    <property type="entry name" value="PyrdxlP-dep_Trfase_major"/>
</dbReference>
<dbReference type="Pfam" id="PF01041">
    <property type="entry name" value="DegT_DnrJ_EryC1"/>
    <property type="match status" value="1"/>
</dbReference>
<protein>
    <recommendedName>
        <fullName evidence="3">Transcriptional regulator</fullName>
    </recommendedName>
</protein>
<dbReference type="Gene3D" id="3.40.640.10">
    <property type="entry name" value="Type I PLP-dependent aspartate aminotransferase-like (Major domain)"/>
    <property type="match status" value="1"/>
</dbReference>
<dbReference type="InterPro" id="IPR015424">
    <property type="entry name" value="PyrdxlP-dep_Trfase"/>
</dbReference>
<gene>
    <name evidence="2" type="ORF">S01H4_42233</name>
</gene>
<comment type="caution">
    <text evidence="2">The sequence shown here is derived from an EMBL/GenBank/DDBJ whole genome shotgun (WGS) entry which is preliminary data.</text>
</comment>
<keyword evidence="1" id="KW-0663">Pyridoxal phosphate</keyword>
<evidence type="ECO:0008006" key="3">
    <source>
        <dbReference type="Google" id="ProtNLM"/>
    </source>
</evidence>
<evidence type="ECO:0000256" key="1">
    <source>
        <dbReference type="ARBA" id="ARBA00022898"/>
    </source>
</evidence>
<dbReference type="GO" id="GO:0008483">
    <property type="term" value="F:transaminase activity"/>
    <property type="evidence" value="ECO:0007669"/>
    <property type="project" value="TreeGrafter"/>
</dbReference>
<name>X1C8Y6_9ZZZZ</name>
<dbReference type="EMBL" id="BART01023175">
    <property type="protein sequence ID" value="GAH04526.1"/>
    <property type="molecule type" value="Genomic_DNA"/>
</dbReference>
<dbReference type="GO" id="GO:0000271">
    <property type="term" value="P:polysaccharide biosynthetic process"/>
    <property type="evidence" value="ECO:0007669"/>
    <property type="project" value="TreeGrafter"/>
</dbReference>
<reference evidence="2" key="1">
    <citation type="journal article" date="2014" name="Front. Microbiol.">
        <title>High frequency of phylogenetically diverse reductive dehalogenase-homologous genes in deep subseafloor sedimentary metagenomes.</title>
        <authorList>
            <person name="Kawai M."/>
            <person name="Futagami T."/>
            <person name="Toyoda A."/>
            <person name="Takaki Y."/>
            <person name="Nishi S."/>
            <person name="Hori S."/>
            <person name="Arai W."/>
            <person name="Tsubouchi T."/>
            <person name="Morono Y."/>
            <person name="Uchiyama I."/>
            <person name="Ito T."/>
            <person name="Fujiyama A."/>
            <person name="Inagaki F."/>
            <person name="Takami H."/>
        </authorList>
    </citation>
    <scope>NUCLEOTIDE SEQUENCE</scope>
    <source>
        <strain evidence="2">Expedition CK06-06</strain>
    </source>
</reference>
<dbReference type="GO" id="GO:0030170">
    <property type="term" value="F:pyridoxal phosphate binding"/>
    <property type="evidence" value="ECO:0007669"/>
    <property type="project" value="TreeGrafter"/>
</dbReference>
<sequence>MQVPVLDLKAQYAAIKDEVMRAITDVCESQLFALGPAVAEFEEKIAAYCGSKYAIGVSSGTDALLVSLMALEVKPGDEVITSPFTFFATAGSVARLGAKPVFVDIDPDSYNIDASRIEEKITEKTRAIIPVHLFG</sequence>